<organism evidence="8 9">
    <name type="scientific">Vicingus serpentipes</name>
    <dbReference type="NCBI Taxonomy" id="1926625"/>
    <lineage>
        <taxon>Bacteria</taxon>
        <taxon>Pseudomonadati</taxon>
        <taxon>Bacteroidota</taxon>
        <taxon>Flavobacteriia</taxon>
        <taxon>Flavobacteriales</taxon>
        <taxon>Vicingaceae</taxon>
        <taxon>Vicingus</taxon>
    </lineage>
</organism>
<keyword evidence="6" id="KW-0812">Transmembrane</keyword>
<reference evidence="8 9" key="1">
    <citation type="submission" date="2019-08" db="EMBL/GenBank/DDBJ databases">
        <title>Genome of Vicingus serpentipes NCIMB 15042.</title>
        <authorList>
            <person name="Bowman J.P."/>
        </authorList>
    </citation>
    <scope>NUCLEOTIDE SEQUENCE [LARGE SCALE GENOMIC DNA]</scope>
    <source>
        <strain evidence="8 9">NCIMB 15042</strain>
    </source>
</reference>
<dbReference type="GO" id="GO:0005886">
    <property type="term" value="C:plasma membrane"/>
    <property type="evidence" value="ECO:0007669"/>
    <property type="project" value="TreeGrafter"/>
</dbReference>
<keyword evidence="2" id="KW-0479">Metal-binding</keyword>
<feature type="transmembrane region" description="Helical" evidence="6">
    <location>
        <begin position="213"/>
        <end position="230"/>
    </location>
</feature>
<proteinExistence type="predicted"/>
<keyword evidence="3" id="KW-0560">Oxidoreductase</keyword>
<evidence type="ECO:0000259" key="7">
    <source>
        <dbReference type="PROSITE" id="PS51379"/>
    </source>
</evidence>
<keyword evidence="9" id="KW-1185">Reference proteome</keyword>
<dbReference type="EMBL" id="VOOS01000001">
    <property type="protein sequence ID" value="TXB66667.1"/>
    <property type="molecule type" value="Genomic_DNA"/>
</dbReference>
<feature type="domain" description="4Fe-4S ferredoxin-type" evidence="7">
    <location>
        <begin position="298"/>
        <end position="327"/>
    </location>
</feature>
<dbReference type="PANTHER" id="PTHR43255:SF1">
    <property type="entry name" value="IRON-SULFUR-BINDING OXIDOREDUCTASE FADF-RELATED"/>
    <property type="match status" value="1"/>
</dbReference>
<keyword evidence="1" id="KW-0004">4Fe-4S</keyword>
<gene>
    <name evidence="8" type="ORF">FRY74_00350</name>
</gene>
<dbReference type="Pfam" id="PF13187">
    <property type="entry name" value="Fer4_9"/>
    <property type="match status" value="1"/>
</dbReference>
<dbReference type="InterPro" id="IPR009051">
    <property type="entry name" value="Helical_ferredxn"/>
</dbReference>
<dbReference type="InterPro" id="IPR017896">
    <property type="entry name" value="4Fe4S_Fe-S-bd"/>
</dbReference>
<dbReference type="OrthoDB" id="9769677at2"/>
<evidence type="ECO:0000256" key="6">
    <source>
        <dbReference type="SAM" id="Phobius"/>
    </source>
</evidence>
<evidence type="ECO:0000256" key="2">
    <source>
        <dbReference type="ARBA" id="ARBA00022723"/>
    </source>
</evidence>
<dbReference type="SUPFAM" id="SSF103501">
    <property type="entry name" value="Respiratory nitrate reductase 1 gamma chain"/>
    <property type="match status" value="1"/>
</dbReference>
<feature type="transmembrane region" description="Helical" evidence="6">
    <location>
        <begin position="148"/>
        <end position="170"/>
    </location>
</feature>
<evidence type="ECO:0000313" key="8">
    <source>
        <dbReference type="EMBL" id="TXB66667.1"/>
    </source>
</evidence>
<dbReference type="PROSITE" id="PS00198">
    <property type="entry name" value="4FE4S_FER_1"/>
    <property type="match status" value="2"/>
</dbReference>
<feature type="transmembrane region" description="Helical" evidence="6">
    <location>
        <begin position="103"/>
        <end position="127"/>
    </location>
</feature>
<keyword evidence="6" id="KW-0472">Membrane</keyword>
<evidence type="ECO:0000313" key="9">
    <source>
        <dbReference type="Proteomes" id="UP000321721"/>
    </source>
</evidence>
<protein>
    <submittedName>
        <fullName evidence="8">(Fe-S)-binding protein</fullName>
    </submittedName>
</protein>
<evidence type="ECO:0000256" key="1">
    <source>
        <dbReference type="ARBA" id="ARBA00022485"/>
    </source>
</evidence>
<sequence length="438" mass="49084">MISSIVFVVLLLGASFLFAKNVKTIIRNIKLGKDLDRSDKKSERFSLMARVALGQSKMVVRPVSGLLHIVVYAGFLIINIEVLEIVLDGITGNHRLFAPLGSLYTGLISIFEFLALAVLLACVVFLIRRNVLRIKRFHLKEMTSWPKSDANLILITEILLMGAFLLMNAADTQLQNLDADHYTQVGTFPVSGVFVKMFSAASIESLVMIERGLWWFHIIGIFAFLNYLPYSKHFHILLAFPNVFYSKLTPKGELDNMAAVKKEVELMFDPNADPYAAPAEPVGEPQRFGAKDVKDLTWKQLMDSYTCTECGRCSDVCPANTTGKALSPRKIMMDTRDRLTEVGKGIDKNGADYDDGKSLLRDYITEEELLACTSCNACTEACPVNNDPLSVIVDLRRYLIMEESKAPSEWTGVFTNIENNGAPWQFAQADRLNWKNEE</sequence>
<dbReference type="SUPFAM" id="SSF46548">
    <property type="entry name" value="alpha-helical ferredoxin"/>
    <property type="match status" value="1"/>
</dbReference>
<dbReference type="GO" id="GO:0051539">
    <property type="term" value="F:4 iron, 4 sulfur cluster binding"/>
    <property type="evidence" value="ECO:0007669"/>
    <property type="project" value="UniProtKB-KW"/>
</dbReference>
<comment type="caution">
    <text evidence="8">The sequence shown here is derived from an EMBL/GenBank/DDBJ whole genome shotgun (WGS) entry which is preliminary data.</text>
</comment>
<dbReference type="InterPro" id="IPR017900">
    <property type="entry name" value="4Fe4S_Fe_S_CS"/>
</dbReference>
<evidence type="ECO:0000256" key="4">
    <source>
        <dbReference type="ARBA" id="ARBA00023004"/>
    </source>
</evidence>
<dbReference type="Proteomes" id="UP000321721">
    <property type="component" value="Unassembled WGS sequence"/>
</dbReference>
<dbReference type="AlphaFoldDB" id="A0A5C6RX47"/>
<dbReference type="Gene3D" id="1.10.1060.10">
    <property type="entry name" value="Alpha-helical ferredoxin"/>
    <property type="match status" value="1"/>
</dbReference>
<dbReference type="Gene3D" id="1.20.950.20">
    <property type="entry name" value="Transmembrane di-heme cytochromes, Chain C"/>
    <property type="match status" value="1"/>
</dbReference>
<dbReference type="PROSITE" id="PS51379">
    <property type="entry name" value="4FE4S_FER_2"/>
    <property type="match status" value="2"/>
</dbReference>
<keyword evidence="4" id="KW-0408">Iron</keyword>
<keyword evidence="5" id="KW-0411">Iron-sulfur</keyword>
<dbReference type="InterPro" id="IPR036197">
    <property type="entry name" value="NarG-like_sf"/>
</dbReference>
<dbReference type="GO" id="GO:0046872">
    <property type="term" value="F:metal ion binding"/>
    <property type="evidence" value="ECO:0007669"/>
    <property type="project" value="UniProtKB-KW"/>
</dbReference>
<feature type="domain" description="4Fe-4S ferredoxin-type" evidence="7">
    <location>
        <begin position="361"/>
        <end position="394"/>
    </location>
</feature>
<accession>A0A5C6RX47</accession>
<dbReference type="InterPro" id="IPR051460">
    <property type="entry name" value="HdrC_iron-sulfur_subunit"/>
</dbReference>
<name>A0A5C6RX47_9FLAO</name>
<dbReference type="GO" id="GO:0016491">
    <property type="term" value="F:oxidoreductase activity"/>
    <property type="evidence" value="ECO:0007669"/>
    <property type="project" value="UniProtKB-KW"/>
</dbReference>
<dbReference type="RefSeq" id="WP_147097514.1">
    <property type="nucleotide sequence ID" value="NZ_VOOS01000001.1"/>
</dbReference>
<evidence type="ECO:0000256" key="5">
    <source>
        <dbReference type="ARBA" id="ARBA00023014"/>
    </source>
</evidence>
<keyword evidence="6" id="KW-1133">Transmembrane helix</keyword>
<evidence type="ECO:0000256" key="3">
    <source>
        <dbReference type="ARBA" id="ARBA00023002"/>
    </source>
</evidence>
<feature type="transmembrane region" description="Helical" evidence="6">
    <location>
        <begin position="182"/>
        <end position="201"/>
    </location>
</feature>
<dbReference type="PANTHER" id="PTHR43255">
    <property type="entry name" value="IRON-SULFUR-BINDING OXIDOREDUCTASE FADF-RELATED-RELATED"/>
    <property type="match status" value="1"/>
</dbReference>